<keyword evidence="2" id="KW-1185">Reference proteome</keyword>
<name>A0A372DJR5_9GAMM</name>
<proteinExistence type="predicted"/>
<accession>A0A372DJR5</accession>
<evidence type="ECO:0000313" key="1">
    <source>
        <dbReference type="EMBL" id="RFP59831.1"/>
    </source>
</evidence>
<protein>
    <submittedName>
        <fullName evidence="1">Uncharacterized protein</fullName>
    </submittedName>
</protein>
<gene>
    <name evidence="1" type="ORF">D0Y53_10000</name>
</gene>
<dbReference type="Proteomes" id="UP000262917">
    <property type="component" value="Unassembled WGS sequence"/>
</dbReference>
<dbReference type="RefSeq" id="WP_117203080.1">
    <property type="nucleotide sequence ID" value="NZ_JBHTBK010000037.1"/>
</dbReference>
<evidence type="ECO:0000313" key="2">
    <source>
        <dbReference type="Proteomes" id="UP000262917"/>
    </source>
</evidence>
<comment type="caution">
    <text evidence="1">The sequence shown here is derived from an EMBL/GenBank/DDBJ whole genome shotgun (WGS) entry which is preliminary data.</text>
</comment>
<reference evidence="1 2" key="1">
    <citation type="submission" date="2018-08" db="EMBL/GenBank/DDBJ databases">
        <title>Lysobacter weifangensis sp. nov., a new member of the family 'Xanthomonadaceae', isolated from soil in a farmland.</title>
        <authorList>
            <person name="Zhao H."/>
        </authorList>
    </citation>
    <scope>NUCLEOTIDE SEQUENCE [LARGE SCALE GENOMIC DNA]</scope>
    <source>
        <strain evidence="1 2">WF-2</strain>
    </source>
</reference>
<dbReference type="EMBL" id="QVPD01000010">
    <property type="protein sequence ID" value="RFP59831.1"/>
    <property type="molecule type" value="Genomic_DNA"/>
</dbReference>
<dbReference type="AlphaFoldDB" id="A0A372DJR5"/>
<organism evidence="1 2">
    <name type="scientific">Cognatiluteimonas weifangensis</name>
    <dbReference type="NCBI Taxonomy" id="2303539"/>
    <lineage>
        <taxon>Bacteria</taxon>
        <taxon>Pseudomonadati</taxon>
        <taxon>Pseudomonadota</taxon>
        <taxon>Gammaproteobacteria</taxon>
        <taxon>Lysobacterales</taxon>
        <taxon>Lysobacteraceae</taxon>
        <taxon>Cognatiluteimonas</taxon>
    </lineage>
</organism>
<sequence length="83" mass="9506">MDDMKINVKMITGSVEMKTWFEADMQPSGDWLLSGNSCAIHRRADGSIRDVKFHKTGCNMTIPMGYSPPSFFDRLFNRKRSNT</sequence>